<evidence type="ECO:0000313" key="2">
    <source>
        <dbReference type="Proteomes" id="UP000565262"/>
    </source>
</evidence>
<dbReference type="Proteomes" id="UP000565262">
    <property type="component" value="Unassembled WGS sequence"/>
</dbReference>
<dbReference type="RefSeq" id="WP_182810178.1">
    <property type="nucleotide sequence ID" value="NZ_JACJFM010000028.1"/>
</dbReference>
<evidence type="ECO:0000313" key="1">
    <source>
        <dbReference type="EMBL" id="MBB1488406.1"/>
    </source>
</evidence>
<evidence type="ECO:0008006" key="3">
    <source>
        <dbReference type="Google" id="ProtNLM"/>
    </source>
</evidence>
<accession>A0A839IWD9</accession>
<gene>
    <name evidence="1" type="ORF">H4O21_17510</name>
</gene>
<proteinExistence type="predicted"/>
<protein>
    <recommendedName>
        <fullName evidence="3">Phasin domain-containing protein</fullName>
    </recommendedName>
</protein>
<comment type="caution">
    <text evidence="1">The sequence shown here is derived from an EMBL/GenBank/DDBJ whole genome shotgun (WGS) entry which is preliminary data.</text>
</comment>
<organism evidence="1 2">
    <name type="scientific">Oceanospirillum sediminis</name>
    <dbReference type="NCBI Taxonomy" id="2760088"/>
    <lineage>
        <taxon>Bacteria</taxon>
        <taxon>Pseudomonadati</taxon>
        <taxon>Pseudomonadota</taxon>
        <taxon>Gammaproteobacteria</taxon>
        <taxon>Oceanospirillales</taxon>
        <taxon>Oceanospirillaceae</taxon>
        <taxon>Oceanospirillum</taxon>
    </lineage>
</organism>
<dbReference type="EMBL" id="JACJFM010000028">
    <property type="protein sequence ID" value="MBB1488406.1"/>
    <property type="molecule type" value="Genomic_DNA"/>
</dbReference>
<dbReference type="AlphaFoldDB" id="A0A839IWD9"/>
<name>A0A839IWD9_9GAMM</name>
<sequence>MSFFEQWITECQKTAKTLNESTNWQPLEAVNELVAGKAKIAEKMLQQQARYLSSCTDELGQHCVALTKKTDPVAAVESNYSFFCEQQVKANSHYLNVLDLAGEAKTLVDQQVNKVFAR</sequence>
<reference evidence="1 2" key="1">
    <citation type="submission" date="2020-08" db="EMBL/GenBank/DDBJ databases">
        <title>Oceanospirillum sp. nov. isolated from marine sediment.</title>
        <authorList>
            <person name="Ji X."/>
        </authorList>
    </citation>
    <scope>NUCLEOTIDE SEQUENCE [LARGE SCALE GENOMIC DNA]</scope>
    <source>
        <strain evidence="1 2">D5</strain>
    </source>
</reference>
<keyword evidence="2" id="KW-1185">Reference proteome</keyword>